<organism evidence="2 3">
    <name type="scientific">Caenorhabditis remanei</name>
    <name type="common">Caenorhabditis vulgaris</name>
    <dbReference type="NCBI Taxonomy" id="31234"/>
    <lineage>
        <taxon>Eukaryota</taxon>
        <taxon>Metazoa</taxon>
        <taxon>Ecdysozoa</taxon>
        <taxon>Nematoda</taxon>
        <taxon>Chromadorea</taxon>
        <taxon>Rhabditida</taxon>
        <taxon>Rhabditina</taxon>
        <taxon>Rhabditomorpha</taxon>
        <taxon>Rhabditoidea</taxon>
        <taxon>Rhabditidae</taxon>
        <taxon>Peloderinae</taxon>
        <taxon>Caenorhabditis</taxon>
    </lineage>
</organism>
<dbReference type="GeneID" id="78774891"/>
<accession>A0A6A5H2J9</accession>
<evidence type="ECO:0000313" key="2">
    <source>
        <dbReference type="EMBL" id="KAF1761175.1"/>
    </source>
</evidence>
<feature type="compositionally biased region" description="Acidic residues" evidence="1">
    <location>
        <begin position="16"/>
        <end position="28"/>
    </location>
</feature>
<dbReference type="AlphaFoldDB" id="A0A6A5H2J9"/>
<proteinExistence type="predicted"/>
<sequence>MDGKRVKLGKCGAGEHDDENVEAGDGEDGDRPVHVELFLVIALSRPANRTPLAAICVYFHVGPSLRTSLNYYHFRHDKLPDDYFRRTARESIHPDTVVPEPESIKEKYRLE</sequence>
<protein>
    <submittedName>
        <fullName evidence="2">Uncharacterized protein</fullName>
    </submittedName>
</protein>
<dbReference type="RefSeq" id="XP_053586957.1">
    <property type="nucleotide sequence ID" value="XM_053727380.1"/>
</dbReference>
<dbReference type="KEGG" id="crq:GCK72_009429"/>
<evidence type="ECO:0000313" key="3">
    <source>
        <dbReference type="Proteomes" id="UP000483820"/>
    </source>
</evidence>
<reference evidence="2 3" key="1">
    <citation type="submission" date="2019-12" db="EMBL/GenBank/DDBJ databases">
        <title>Chromosome-level assembly of the Caenorhabditis remanei genome.</title>
        <authorList>
            <person name="Teterina A.A."/>
            <person name="Willis J.H."/>
            <person name="Phillips P.C."/>
        </authorList>
    </citation>
    <scope>NUCLEOTIDE SEQUENCE [LARGE SCALE GENOMIC DNA]</scope>
    <source>
        <strain evidence="2 3">PX506</strain>
        <tissue evidence="2">Whole organism</tissue>
    </source>
</reference>
<gene>
    <name evidence="2" type="ORF">GCK72_009429</name>
</gene>
<evidence type="ECO:0000256" key="1">
    <source>
        <dbReference type="SAM" id="MobiDB-lite"/>
    </source>
</evidence>
<dbReference type="EMBL" id="WUAV01000003">
    <property type="protein sequence ID" value="KAF1761175.1"/>
    <property type="molecule type" value="Genomic_DNA"/>
</dbReference>
<dbReference type="Proteomes" id="UP000483820">
    <property type="component" value="Chromosome III"/>
</dbReference>
<name>A0A6A5H2J9_CAERE</name>
<comment type="caution">
    <text evidence="2">The sequence shown here is derived from an EMBL/GenBank/DDBJ whole genome shotgun (WGS) entry which is preliminary data.</text>
</comment>
<dbReference type="CTD" id="78774891"/>
<feature type="region of interest" description="Disordered" evidence="1">
    <location>
        <begin position="1"/>
        <end position="30"/>
    </location>
</feature>